<reference evidence="6 7" key="1">
    <citation type="submission" date="2015-03" db="EMBL/GenBank/DDBJ databases">
        <authorList>
            <person name="Lepp D."/>
            <person name="Hassan Y.I."/>
            <person name="Li X.-Z."/>
            <person name="Zhou T."/>
        </authorList>
    </citation>
    <scope>NUCLEOTIDE SEQUENCE [LARGE SCALE GENOMIC DNA]</scope>
    <source>
        <strain evidence="6 7">Cr7-05</strain>
    </source>
</reference>
<name>A0ABR5DU79_9HYPH</name>
<evidence type="ECO:0000256" key="4">
    <source>
        <dbReference type="ARBA" id="ARBA00023163"/>
    </source>
</evidence>
<comment type="caution">
    <text evidence="6">The sequence shown here is derived from an EMBL/GenBank/DDBJ whole genome shotgun (WGS) entry which is preliminary data.</text>
</comment>
<dbReference type="PROSITE" id="PS50931">
    <property type="entry name" value="HTH_LYSR"/>
    <property type="match status" value="1"/>
</dbReference>
<dbReference type="PRINTS" id="PR00039">
    <property type="entry name" value="HTHLYSR"/>
</dbReference>
<sequence length="89" mass="10008">MNNFSLRRLQYFVVVAEELHFRRAADRLGVSQPPLSMAINTLEQELGAVLFERTRRTVSLTPAGHRLLVDARKILAAIDDAAYAVKRTA</sequence>
<evidence type="ECO:0000259" key="5">
    <source>
        <dbReference type="PROSITE" id="PS50931"/>
    </source>
</evidence>
<accession>A0ABR5DU79</accession>
<dbReference type="Pfam" id="PF00126">
    <property type="entry name" value="HTH_1"/>
    <property type="match status" value="1"/>
</dbReference>
<comment type="similarity">
    <text evidence="1">Belongs to the LysR transcriptional regulatory family.</text>
</comment>
<keyword evidence="2" id="KW-0805">Transcription regulation</keyword>
<organism evidence="6 7">
    <name type="scientific">Devosia psychrophila</name>
    <dbReference type="NCBI Taxonomy" id="728005"/>
    <lineage>
        <taxon>Bacteria</taxon>
        <taxon>Pseudomonadati</taxon>
        <taxon>Pseudomonadota</taxon>
        <taxon>Alphaproteobacteria</taxon>
        <taxon>Hyphomicrobiales</taxon>
        <taxon>Devosiaceae</taxon>
        <taxon>Devosia</taxon>
    </lineage>
</organism>
<evidence type="ECO:0000313" key="7">
    <source>
        <dbReference type="Proteomes" id="UP000033519"/>
    </source>
</evidence>
<evidence type="ECO:0000256" key="1">
    <source>
        <dbReference type="ARBA" id="ARBA00009437"/>
    </source>
</evidence>
<dbReference type="EMBL" id="LAPV01000164">
    <property type="protein sequence ID" value="KKC31573.1"/>
    <property type="molecule type" value="Genomic_DNA"/>
</dbReference>
<keyword evidence="3" id="KW-0238">DNA-binding</keyword>
<dbReference type="Gene3D" id="1.10.10.10">
    <property type="entry name" value="Winged helix-like DNA-binding domain superfamily/Winged helix DNA-binding domain"/>
    <property type="match status" value="1"/>
</dbReference>
<dbReference type="InterPro" id="IPR036388">
    <property type="entry name" value="WH-like_DNA-bd_sf"/>
</dbReference>
<dbReference type="RefSeq" id="WP_046172517.1">
    <property type="nucleotide sequence ID" value="NZ_LAPV01000164.1"/>
</dbReference>
<dbReference type="PANTHER" id="PTHR30346">
    <property type="entry name" value="TRANSCRIPTIONAL DUAL REGULATOR HCAR-RELATED"/>
    <property type="match status" value="1"/>
</dbReference>
<evidence type="ECO:0000313" key="6">
    <source>
        <dbReference type="EMBL" id="KKC31573.1"/>
    </source>
</evidence>
<dbReference type="InterPro" id="IPR036390">
    <property type="entry name" value="WH_DNA-bd_sf"/>
</dbReference>
<feature type="domain" description="HTH lysR-type" evidence="5">
    <location>
        <begin position="4"/>
        <end position="61"/>
    </location>
</feature>
<evidence type="ECO:0000256" key="2">
    <source>
        <dbReference type="ARBA" id="ARBA00023015"/>
    </source>
</evidence>
<dbReference type="PANTHER" id="PTHR30346:SF0">
    <property type="entry name" value="HCA OPERON TRANSCRIPTIONAL ACTIVATOR HCAR"/>
    <property type="match status" value="1"/>
</dbReference>
<gene>
    <name evidence="6" type="ORF">WH91_18675</name>
</gene>
<dbReference type="InterPro" id="IPR000847">
    <property type="entry name" value="LysR_HTH_N"/>
</dbReference>
<proteinExistence type="inferred from homology"/>
<evidence type="ECO:0000256" key="3">
    <source>
        <dbReference type="ARBA" id="ARBA00023125"/>
    </source>
</evidence>
<keyword evidence="7" id="KW-1185">Reference proteome</keyword>
<dbReference type="SUPFAM" id="SSF46785">
    <property type="entry name" value="Winged helix' DNA-binding domain"/>
    <property type="match status" value="1"/>
</dbReference>
<keyword evidence="4" id="KW-0804">Transcription</keyword>
<dbReference type="Proteomes" id="UP000033519">
    <property type="component" value="Unassembled WGS sequence"/>
</dbReference>
<feature type="non-terminal residue" evidence="6">
    <location>
        <position position="89"/>
    </location>
</feature>
<protein>
    <submittedName>
        <fullName evidence="6">LysR family transcriptional regulator</fullName>
    </submittedName>
</protein>